<evidence type="ECO:0000256" key="3">
    <source>
        <dbReference type="SAM" id="SignalP"/>
    </source>
</evidence>
<dbReference type="Proteomes" id="UP001153620">
    <property type="component" value="Chromosome 3"/>
</dbReference>
<organism evidence="4 5">
    <name type="scientific">Chironomus riparius</name>
    <dbReference type="NCBI Taxonomy" id="315576"/>
    <lineage>
        <taxon>Eukaryota</taxon>
        <taxon>Metazoa</taxon>
        <taxon>Ecdysozoa</taxon>
        <taxon>Arthropoda</taxon>
        <taxon>Hexapoda</taxon>
        <taxon>Insecta</taxon>
        <taxon>Pterygota</taxon>
        <taxon>Neoptera</taxon>
        <taxon>Endopterygota</taxon>
        <taxon>Diptera</taxon>
        <taxon>Nematocera</taxon>
        <taxon>Chironomoidea</taxon>
        <taxon>Chironomidae</taxon>
        <taxon>Chironominae</taxon>
        <taxon>Chironomus</taxon>
    </lineage>
</organism>
<feature type="compositionally biased region" description="Basic and acidic residues" evidence="1">
    <location>
        <begin position="337"/>
        <end position="346"/>
    </location>
</feature>
<feature type="compositionally biased region" description="Polar residues" evidence="1">
    <location>
        <begin position="303"/>
        <end position="314"/>
    </location>
</feature>
<feature type="transmembrane region" description="Helical" evidence="2">
    <location>
        <begin position="251"/>
        <end position="274"/>
    </location>
</feature>
<reference evidence="4" key="2">
    <citation type="submission" date="2022-10" db="EMBL/GenBank/DDBJ databases">
        <authorList>
            <consortium name="ENA_rothamsted_submissions"/>
            <consortium name="culmorum"/>
            <person name="King R."/>
        </authorList>
    </citation>
    <scope>NUCLEOTIDE SEQUENCE</scope>
</reference>
<gene>
    <name evidence="4" type="ORF">CHIRRI_LOCUS10520</name>
</gene>
<feature type="chain" id="PRO_5040176125" evidence="3">
    <location>
        <begin position="24"/>
        <end position="346"/>
    </location>
</feature>
<reference evidence="4" key="1">
    <citation type="submission" date="2022-01" db="EMBL/GenBank/DDBJ databases">
        <authorList>
            <person name="King R."/>
        </authorList>
    </citation>
    <scope>NUCLEOTIDE SEQUENCE</scope>
</reference>
<keyword evidence="2" id="KW-0472">Membrane</keyword>
<evidence type="ECO:0000313" key="5">
    <source>
        <dbReference type="Proteomes" id="UP001153620"/>
    </source>
</evidence>
<keyword evidence="3" id="KW-0732">Signal</keyword>
<evidence type="ECO:0000256" key="2">
    <source>
        <dbReference type="SAM" id="Phobius"/>
    </source>
</evidence>
<dbReference type="AlphaFoldDB" id="A0A9N9WSS7"/>
<evidence type="ECO:0000313" key="4">
    <source>
        <dbReference type="EMBL" id="CAG9807674.1"/>
    </source>
</evidence>
<dbReference type="EMBL" id="OU895879">
    <property type="protein sequence ID" value="CAG9807674.1"/>
    <property type="molecule type" value="Genomic_DNA"/>
</dbReference>
<keyword evidence="5" id="KW-1185">Reference proteome</keyword>
<name>A0A9N9WSS7_9DIPT</name>
<feature type="region of interest" description="Disordered" evidence="1">
    <location>
        <begin position="290"/>
        <end position="346"/>
    </location>
</feature>
<keyword evidence="2" id="KW-0812">Transmembrane</keyword>
<accession>A0A9N9WSS7</accession>
<keyword evidence="2" id="KW-1133">Transmembrane helix</keyword>
<feature type="signal peptide" evidence="3">
    <location>
        <begin position="1"/>
        <end position="23"/>
    </location>
</feature>
<sequence>MRNLNTLFLPLFILLIIIKTSHQQYFRQEWLEPNVSMFCMQKRQLTTLFSTKINKYDIELNRINSAVILNLRFNASQARKVKNECKFTISTEKFDSKSGIYVNIMKMNLRKHKYSERCIDSLQIKYNNNIKQSICGSISNGKITSYEDLSGKVKITLSIDSSAIFPKDEDFIEFQLIATAFKKCSNDFDGEFNCKPNNIKSCIDKRFVNDSIVNCIEPNCLDEPSSGCASSSIFVTDLNDDSTSSENIIQIFLSAITSLILTMLTCGALIWIIYKIKRCLSPIPQTTTTAIRPQRRRRRHNTEVVSTSQDTSPSAAPPPFDKDDLPPSYSELFPEQSARKNDAENV</sequence>
<dbReference type="OrthoDB" id="47276at2759"/>
<protein>
    <submittedName>
        <fullName evidence="4">Uncharacterized protein</fullName>
    </submittedName>
</protein>
<evidence type="ECO:0000256" key="1">
    <source>
        <dbReference type="SAM" id="MobiDB-lite"/>
    </source>
</evidence>
<proteinExistence type="predicted"/>